<evidence type="ECO:0000313" key="3">
    <source>
        <dbReference type="Proteomes" id="UP000254737"/>
    </source>
</evidence>
<feature type="transmembrane region" description="Helical" evidence="1">
    <location>
        <begin position="5"/>
        <end position="26"/>
    </location>
</feature>
<sequence>MIKKFILLALSFIAMVAIFCGIHYAIVEHYNFSENPLIVPKMYLIIGLITLMILQVGCFVKIKFPEYVGFAFMGGMIAKMAIVLALIVVNEQIKSNVVQLIISYFVILLAEVLVFIRLINLKLKKV</sequence>
<feature type="transmembrane region" description="Helical" evidence="1">
    <location>
        <begin position="67"/>
        <end position="89"/>
    </location>
</feature>
<feature type="transmembrane region" description="Helical" evidence="1">
    <location>
        <begin position="101"/>
        <end position="119"/>
    </location>
</feature>
<accession>A0A376G063</accession>
<dbReference type="RefSeq" id="WP_114997874.1">
    <property type="nucleotide sequence ID" value="NZ_JAAGKM010000067.1"/>
</dbReference>
<keyword evidence="1" id="KW-0472">Membrane</keyword>
<evidence type="ECO:0000313" key="2">
    <source>
        <dbReference type="EMBL" id="STD52862.1"/>
    </source>
</evidence>
<proteinExistence type="predicted"/>
<keyword evidence="1" id="KW-1133">Transmembrane helix</keyword>
<protein>
    <submittedName>
        <fullName evidence="2">Uncharacterized protein</fullName>
    </submittedName>
</protein>
<dbReference type="AlphaFoldDB" id="A0A376G063"/>
<evidence type="ECO:0000256" key="1">
    <source>
        <dbReference type="SAM" id="Phobius"/>
    </source>
</evidence>
<organism evidence="2 3">
    <name type="scientific">Empedobacter falsenii</name>
    <dbReference type="NCBI Taxonomy" id="343874"/>
    <lineage>
        <taxon>Bacteria</taxon>
        <taxon>Pseudomonadati</taxon>
        <taxon>Bacteroidota</taxon>
        <taxon>Flavobacteriia</taxon>
        <taxon>Flavobacteriales</taxon>
        <taxon>Weeksellaceae</taxon>
        <taxon>Empedobacter</taxon>
    </lineage>
</organism>
<reference evidence="2 3" key="1">
    <citation type="submission" date="2018-06" db="EMBL/GenBank/DDBJ databases">
        <authorList>
            <consortium name="Pathogen Informatics"/>
            <person name="Doyle S."/>
        </authorList>
    </citation>
    <scope>NUCLEOTIDE SEQUENCE [LARGE SCALE GENOMIC DNA]</scope>
    <source>
        <strain evidence="2 3">NCTC13456</strain>
    </source>
</reference>
<gene>
    <name evidence="2" type="ORF">NCTC13456_00074</name>
</gene>
<dbReference type="EMBL" id="UFXS01000001">
    <property type="protein sequence ID" value="STD52862.1"/>
    <property type="molecule type" value="Genomic_DNA"/>
</dbReference>
<dbReference type="STRING" id="343874.GCA_000805695_00761"/>
<name>A0A376G063_9FLAO</name>
<feature type="transmembrane region" description="Helical" evidence="1">
    <location>
        <begin position="38"/>
        <end position="60"/>
    </location>
</feature>
<keyword evidence="1" id="KW-0812">Transmembrane</keyword>
<dbReference type="Proteomes" id="UP000254737">
    <property type="component" value="Unassembled WGS sequence"/>
</dbReference>